<keyword evidence="3" id="KW-1185">Reference proteome</keyword>
<dbReference type="InterPro" id="IPR036388">
    <property type="entry name" value="WH-like_DNA-bd_sf"/>
</dbReference>
<gene>
    <name evidence="2" type="ORF">GCM10007989_26750</name>
</gene>
<dbReference type="EMBL" id="BMZE01000003">
    <property type="protein sequence ID" value="GHA29752.1"/>
    <property type="molecule type" value="Genomic_DNA"/>
</dbReference>
<proteinExistence type="predicted"/>
<organism evidence="2 3">
    <name type="scientific">Devosia pacifica</name>
    <dbReference type="NCBI Taxonomy" id="1335967"/>
    <lineage>
        <taxon>Bacteria</taxon>
        <taxon>Pseudomonadati</taxon>
        <taxon>Pseudomonadota</taxon>
        <taxon>Alphaproteobacteria</taxon>
        <taxon>Hyphomicrobiales</taxon>
        <taxon>Devosiaceae</taxon>
        <taxon>Devosia</taxon>
    </lineage>
</organism>
<evidence type="ECO:0000259" key="1">
    <source>
        <dbReference type="SMART" id="SM00849"/>
    </source>
</evidence>
<reference evidence="2" key="1">
    <citation type="journal article" date="2014" name="Int. J. Syst. Evol. Microbiol.">
        <title>Complete genome sequence of Corynebacterium casei LMG S-19264T (=DSM 44701T), isolated from a smear-ripened cheese.</title>
        <authorList>
            <consortium name="US DOE Joint Genome Institute (JGI-PGF)"/>
            <person name="Walter F."/>
            <person name="Albersmeier A."/>
            <person name="Kalinowski J."/>
            <person name="Ruckert C."/>
        </authorList>
    </citation>
    <scope>NUCLEOTIDE SEQUENCE</scope>
    <source>
        <strain evidence="2">KCTC 32437</strain>
    </source>
</reference>
<dbReference type="AlphaFoldDB" id="A0A918SB05"/>
<dbReference type="InterPro" id="IPR036866">
    <property type="entry name" value="RibonucZ/Hydroxyglut_hydro"/>
</dbReference>
<accession>A0A918SB05</accession>
<reference evidence="2" key="2">
    <citation type="submission" date="2020-09" db="EMBL/GenBank/DDBJ databases">
        <authorList>
            <person name="Sun Q."/>
            <person name="Kim S."/>
        </authorList>
    </citation>
    <scope>NUCLEOTIDE SEQUENCE</scope>
    <source>
        <strain evidence="2">KCTC 32437</strain>
    </source>
</reference>
<dbReference type="InterPro" id="IPR050662">
    <property type="entry name" value="Sec-metab_biosynth-thioest"/>
</dbReference>
<dbReference type="CDD" id="cd16278">
    <property type="entry name" value="metallo-hydrolase-like_MBL-fold"/>
    <property type="match status" value="1"/>
</dbReference>
<comment type="caution">
    <text evidence="2">The sequence shown here is derived from an EMBL/GenBank/DDBJ whole genome shotgun (WGS) entry which is preliminary data.</text>
</comment>
<dbReference type="Gene3D" id="3.60.15.10">
    <property type="entry name" value="Ribonuclease Z/Hydroxyacylglutathione hydrolase-like"/>
    <property type="match status" value="1"/>
</dbReference>
<sequence length="317" mass="34455">MSAAPSQPSFDRDFAPPHEQPVELHPLITRITAGNSGPFTFTGTNSFLVGKERVAIIDPGPDLPQHRDALISAVAGRTVTAVIVTHTHRDHSALARVIAEAVGAPLWFGGRHKLSRPLQPAETDVLEDAADVDLVPDRQLQDDERFVIDEDTALRAIATPGHCHNHICLGLERTDILFSGDHVMGWNSTLVAVPDGSMRDYLASLQRLISMDYRYYLPAHGGAIADGPVHARALLAHRLDRNRQVINAVAAGADSIDAVVRGLYPDLDGDLARAARMIVTAHAEYLGEEGLIFTTRRGDELSLKPGQSDEAYSQPRE</sequence>
<dbReference type="Pfam" id="PF00753">
    <property type="entry name" value="Lactamase_B"/>
    <property type="match status" value="1"/>
</dbReference>
<evidence type="ECO:0000313" key="3">
    <source>
        <dbReference type="Proteomes" id="UP000646579"/>
    </source>
</evidence>
<protein>
    <submittedName>
        <fullName evidence="2">MBL fold metallo-hydrolase</fullName>
    </submittedName>
</protein>
<name>A0A918SB05_9HYPH</name>
<dbReference type="SMART" id="SM00849">
    <property type="entry name" value="Lactamase_B"/>
    <property type="match status" value="1"/>
</dbReference>
<dbReference type="Proteomes" id="UP000646579">
    <property type="component" value="Unassembled WGS sequence"/>
</dbReference>
<evidence type="ECO:0000313" key="2">
    <source>
        <dbReference type="EMBL" id="GHA29752.1"/>
    </source>
</evidence>
<dbReference type="RefSeq" id="WP_189426242.1">
    <property type="nucleotide sequence ID" value="NZ_BMZE01000003.1"/>
</dbReference>
<dbReference type="InterPro" id="IPR001279">
    <property type="entry name" value="Metallo-B-lactamas"/>
</dbReference>
<dbReference type="PANTHER" id="PTHR23131:SF0">
    <property type="entry name" value="ENDORIBONUCLEASE LACTB2"/>
    <property type="match status" value="1"/>
</dbReference>
<dbReference type="Gene3D" id="1.10.10.10">
    <property type="entry name" value="Winged helix-like DNA-binding domain superfamily/Winged helix DNA-binding domain"/>
    <property type="match status" value="1"/>
</dbReference>
<feature type="domain" description="Metallo-beta-lactamase" evidence="1">
    <location>
        <begin position="43"/>
        <end position="220"/>
    </location>
</feature>
<dbReference type="SUPFAM" id="SSF56281">
    <property type="entry name" value="Metallo-hydrolase/oxidoreductase"/>
    <property type="match status" value="1"/>
</dbReference>
<dbReference type="PANTHER" id="PTHR23131">
    <property type="entry name" value="ENDORIBONUCLEASE LACTB2"/>
    <property type="match status" value="1"/>
</dbReference>